<dbReference type="AlphaFoldDB" id="A0AAD1XT34"/>
<reference evidence="1" key="1">
    <citation type="submission" date="2023-07" db="EMBL/GenBank/DDBJ databases">
        <authorList>
            <consortium name="AG Swart"/>
            <person name="Singh M."/>
            <person name="Singh A."/>
            <person name="Seah K."/>
            <person name="Emmerich C."/>
        </authorList>
    </citation>
    <scope>NUCLEOTIDE SEQUENCE</scope>
    <source>
        <strain evidence="1">DP1</strain>
    </source>
</reference>
<organism evidence="1 2">
    <name type="scientific">Euplotes crassus</name>
    <dbReference type="NCBI Taxonomy" id="5936"/>
    <lineage>
        <taxon>Eukaryota</taxon>
        <taxon>Sar</taxon>
        <taxon>Alveolata</taxon>
        <taxon>Ciliophora</taxon>
        <taxon>Intramacronucleata</taxon>
        <taxon>Spirotrichea</taxon>
        <taxon>Hypotrichia</taxon>
        <taxon>Euplotida</taxon>
        <taxon>Euplotidae</taxon>
        <taxon>Moneuplotes</taxon>
    </lineage>
</organism>
<proteinExistence type="predicted"/>
<comment type="caution">
    <text evidence="1">The sequence shown here is derived from an EMBL/GenBank/DDBJ whole genome shotgun (WGS) entry which is preliminary data.</text>
</comment>
<dbReference type="Proteomes" id="UP001295684">
    <property type="component" value="Unassembled WGS sequence"/>
</dbReference>
<accession>A0AAD1XT34</accession>
<evidence type="ECO:0000313" key="2">
    <source>
        <dbReference type="Proteomes" id="UP001295684"/>
    </source>
</evidence>
<dbReference type="EMBL" id="CAMPGE010020276">
    <property type="protein sequence ID" value="CAI2378540.1"/>
    <property type="molecule type" value="Genomic_DNA"/>
</dbReference>
<sequence>MEIKKELEEDLLAQEHELLSASNYYKNRESKTTLLRSQLFQELVLSYENQSPAYKYYPKIDSLPADSVPTLLIYTMKNKTEISIKKYLKNIQNLKFSSISINGARTGSDLCFHLIQSPCLRLFCQGLEEVAFQRCVFTNSSFNKLFPCLNKVKEVSFRNCTFQITHLKPISEKITFSMKELSFEGCLDRSNSVIKYDDLEFTLLLNLATSNSVKKSLTSLTFLIIFTAADFVHLNSLNLELGGTKLLVRDIF</sequence>
<protein>
    <submittedName>
        <fullName evidence="1">Uncharacterized protein</fullName>
    </submittedName>
</protein>
<name>A0AAD1XT34_EUPCR</name>
<keyword evidence="2" id="KW-1185">Reference proteome</keyword>
<gene>
    <name evidence="1" type="ORF">ECRASSUSDP1_LOCUS19937</name>
</gene>
<evidence type="ECO:0000313" key="1">
    <source>
        <dbReference type="EMBL" id="CAI2378540.1"/>
    </source>
</evidence>